<dbReference type="PANTHER" id="PTHR32552">
    <property type="entry name" value="FERRICHROME IRON RECEPTOR-RELATED"/>
    <property type="match status" value="1"/>
</dbReference>
<comment type="similarity">
    <text evidence="12 14">Belongs to the TonB-dependent receptor family.</text>
</comment>
<keyword evidence="3 12" id="KW-1134">Transmembrane beta strand</keyword>
<dbReference type="PROSITE" id="PS52016">
    <property type="entry name" value="TONB_DEPENDENT_REC_3"/>
    <property type="match status" value="1"/>
</dbReference>
<evidence type="ECO:0000256" key="2">
    <source>
        <dbReference type="ARBA" id="ARBA00022448"/>
    </source>
</evidence>
<feature type="signal peptide" evidence="15">
    <location>
        <begin position="1"/>
        <end position="26"/>
    </location>
</feature>
<evidence type="ECO:0000313" key="19">
    <source>
        <dbReference type="Proteomes" id="UP000027987"/>
    </source>
</evidence>
<dbReference type="Gene3D" id="2.170.130.10">
    <property type="entry name" value="TonB-dependent receptor, plug domain"/>
    <property type="match status" value="1"/>
</dbReference>
<dbReference type="InterPro" id="IPR039426">
    <property type="entry name" value="TonB-dep_rcpt-like"/>
</dbReference>
<dbReference type="Gene3D" id="2.40.170.20">
    <property type="entry name" value="TonB-dependent receptor, beta-barrel domain"/>
    <property type="match status" value="1"/>
</dbReference>
<evidence type="ECO:0000256" key="9">
    <source>
        <dbReference type="ARBA" id="ARBA00023077"/>
    </source>
</evidence>
<dbReference type="AlphaFoldDB" id="A0A075K1C0"/>
<evidence type="ECO:0000313" key="18">
    <source>
        <dbReference type="EMBL" id="AIF46068.1"/>
    </source>
</evidence>
<evidence type="ECO:0000256" key="10">
    <source>
        <dbReference type="ARBA" id="ARBA00023136"/>
    </source>
</evidence>
<evidence type="ECO:0000256" key="4">
    <source>
        <dbReference type="ARBA" id="ARBA00022496"/>
    </source>
</evidence>
<reference evidence="18 19" key="1">
    <citation type="submission" date="2014-07" db="EMBL/GenBank/DDBJ databases">
        <title>Complete Genome Sequence of Dyella japonica Strain A8 Isolated from Malaysian Tropical Soil.</title>
        <authorList>
            <person name="Hui R.K.H."/>
            <person name="Chen J.-W."/>
            <person name="Chan K.-G."/>
            <person name="Leung F.C.C."/>
        </authorList>
    </citation>
    <scope>NUCLEOTIDE SEQUENCE [LARGE SCALE GENOMIC DNA]</scope>
    <source>
        <strain evidence="18 19">A8</strain>
    </source>
</reference>
<dbReference type="PROSITE" id="PS01156">
    <property type="entry name" value="TONB_DEPENDENT_REC_2"/>
    <property type="match status" value="1"/>
</dbReference>
<evidence type="ECO:0000256" key="11">
    <source>
        <dbReference type="ARBA" id="ARBA00023237"/>
    </source>
</evidence>
<keyword evidence="10 12" id="KW-0472">Membrane</keyword>
<dbReference type="Proteomes" id="UP000027987">
    <property type="component" value="Chromosome"/>
</dbReference>
<dbReference type="EMBL" id="CP008884">
    <property type="protein sequence ID" value="AIF46068.1"/>
    <property type="molecule type" value="Genomic_DNA"/>
</dbReference>
<keyword evidence="18" id="KW-0675">Receptor</keyword>
<keyword evidence="8" id="KW-0406">Ion transport</keyword>
<dbReference type="InterPro" id="IPR012910">
    <property type="entry name" value="Plug_dom"/>
</dbReference>
<sequence length="768" mass="83667">MPKLSLRRTAIALATLASLYGGIAFADDVSPAAASAPAADASANTNRDKAKTMEAVSVVASGETRQVQKVTSEDLQQLAPGTSPLKAIDKLPGVNFQAADPWGDYEWSTQITLHGFDQSRLGFTLDGIPLGNMSYGTTTGLQVTRAISSDNISTVELAQGAGALGTASNTNLGGTIQFYSADPDQVAGARINQVIGSDSTTRTFVRLDSGDYHGFSMYVSYDHASTDKWKGYGDQRADQVNLKSVYQWDGGSVSLFFDNSRRKEYDYMDLSLASQKALGWNWDYLQPDWNTSVQIANAYNGKGAYPSVLSPLPAGYDLVDSTYYAGGGIRRDSLAGLSGTFNLSDRTTLNLGTYCHDNRGEGQWATPYVASSPTVPLAMRTTDYGLDRYGGTGSLVFSLGNNDIEVGFWAENAKTNQERNYFYLTGAYNYLSNFYENEEPFARGFFQHYVTQTRMAYASDTIHLMDDRLTLNFGAKALGVTNTADSLVATSALAAGRIRASDAFLPQVGANYKIDANQEVYASYSKNISAYGFLPFSQSQKAFDASKGSLNPEQSQTFEAGYRVHGDTIEASADAYYTRFTNRLLAVSPCSAVQTCSAILNNVGSVKSTGVDLAVIWRPVEHLRWLNSLSYDNSKYQDDYLNNGVVATDGKYVVGIPTWMFTSDVSYSFGGFTATLDGKYTGRRYITYINDSQVPSYWLFNAGVNYDLGALSFVKDLSLGLNVTNLFNKRYFATTGTNGYVASDAQGWNQTMMAGAPRQVFFNINAKF</sequence>
<name>A0A075K1C0_9GAMM</name>
<feature type="chain" id="PRO_5001706722" evidence="15">
    <location>
        <begin position="27"/>
        <end position="768"/>
    </location>
</feature>
<dbReference type="InterPro" id="IPR000531">
    <property type="entry name" value="Beta-barrel_TonB"/>
</dbReference>
<keyword evidence="19" id="KW-1185">Reference proteome</keyword>
<dbReference type="STRING" id="1217721.HY57_01705"/>
<dbReference type="GO" id="GO:0009279">
    <property type="term" value="C:cell outer membrane"/>
    <property type="evidence" value="ECO:0007669"/>
    <property type="project" value="UniProtKB-SubCell"/>
</dbReference>
<keyword evidence="4" id="KW-0410">Iron transport</keyword>
<keyword evidence="11 12" id="KW-0998">Cell outer membrane</keyword>
<comment type="subcellular location">
    <subcellularLocation>
        <location evidence="1 12">Cell outer membrane</location>
        <topology evidence="1 12">Multi-pass membrane protein</topology>
    </subcellularLocation>
</comment>
<evidence type="ECO:0000256" key="14">
    <source>
        <dbReference type="RuleBase" id="RU003357"/>
    </source>
</evidence>
<protein>
    <submittedName>
        <fullName evidence="18">TonB-dependent receptor</fullName>
    </submittedName>
</protein>
<dbReference type="RefSeq" id="WP_019466040.1">
    <property type="nucleotide sequence ID" value="NZ_ALOY01000168.1"/>
</dbReference>
<feature type="domain" description="TonB-dependent receptor-like beta-barrel" evidence="16">
    <location>
        <begin position="275"/>
        <end position="726"/>
    </location>
</feature>
<dbReference type="GO" id="GO:0015344">
    <property type="term" value="F:siderophore uptake transmembrane transporter activity"/>
    <property type="evidence" value="ECO:0007669"/>
    <property type="project" value="TreeGrafter"/>
</dbReference>
<evidence type="ECO:0000256" key="3">
    <source>
        <dbReference type="ARBA" id="ARBA00022452"/>
    </source>
</evidence>
<gene>
    <name evidence="18" type="ORF">HY57_01705</name>
</gene>
<keyword evidence="7" id="KW-0408">Iron</keyword>
<evidence type="ECO:0000256" key="15">
    <source>
        <dbReference type="SAM" id="SignalP"/>
    </source>
</evidence>
<evidence type="ECO:0000256" key="7">
    <source>
        <dbReference type="ARBA" id="ARBA00023004"/>
    </source>
</evidence>
<proteinExistence type="inferred from homology"/>
<evidence type="ECO:0000256" key="13">
    <source>
        <dbReference type="PROSITE-ProRule" id="PRU10144"/>
    </source>
</evidence>
<keyword evidence="2 12" id="KW-0813">Transport</keyword>
<dbReference type="PATRIC" id="fig|1217721.7.peg.361"/>
<dbReference type="InterPro" id="IPR010917">
    <property type="entry name" value="TonB_rcpt_CS"/>
</dbReference>
<evidence type="ECO:0000256" key="6">
    <source>
        <dbReference type="ARBA" id="ARBA00022729"/>
    </source>
</evidence>
<evidence type="ECO:0000259" key="17">
    <source>
        <dbReference type="Pfam" id="PF07715"/>
    </source>
</evidence>
<keyword evidence="9 14" id="KW-0798">TonB box</keyword>
<evidence type="ECO:0000256" key="1">
    <source>
        <dbReference type="ARBA" id="ARBA00004571"/>
    </source>
</evidence>
<evidence type="ECO:0000259" key="16">
    <source>
        <dbReference type="Pfam" id="PF00593"/>
    </source>
</evidence>
<organism evidence="18 19">
    <name type="scientific">Dyella japonica A8</name>
    <dbReference type="NCBI Taxonomy" id="1217721"/>
    <lineage>
        <taxon>Bacteria</taxon>
        <taxon>Pseudomonadati</taxon>
        <taxon>Pseudomonadota</taxon>
        <taxon>Gammaproteobacteria</taxon>
        <taxon>Lysobacterales</taxon>
        <taxon>Rhodanobacteraceae</taxon>
        <taxon>Dyella</taxon>
    </lineage>
</organism>
<dbReference type="SUPFAM" id="SSF56935">
    <property type="entry name" value="Porins"/>
    <property type="match status" value="1"/>
</dbReference>
<evidence type="ECO:0000256" key="12">
    <source>
        <dbReference type="PROSITE-ProRule" id="PRU01360"/>
    </source>
</evidence>
<dbReference type="InterPro" id="IPR037066">
    <property type="entry name" value="Plug_dom_sf"/>
</dbReference>
<evidence type="ECO:0000256" key="8">
    <source>
        <dbReference type="ARBA" id="ARBA00023065"/>
    </source>
</evidence>
<dbReference type="InterPro" id="IPR036942">
    <property type="entry name" value="Beta-barrel_TonB_sf"/>
</dbReference>
<dbReference type="Pfam" id="PF00593">
    <property type="entry name" value="TonB_dep_Rec_b-barrel"/>
    <property type="match status" value="1"/>
</dbReference>
<feature type="short sequence motif" description="TonB C-terminal box" evidence="13">
    <location>
        <begin position="751"/>
        <end position="768"/>
    </location>
</feature>
<dbReference type="Pfam" id="PF07715">
    <property type="entry name" value="Plug"/>
    <property type="match status" value="1"/>
</dbReference>
<dbReference type="PANTHER" id="PTHR32552:SF89">
    <property type="entry name" value="CATECHOLATE SIDEROPHORE RECEPTOR FIU"/>
    <property type="match status" value="1"/>
</dbReference>
<evidence type="ECO:0000256" key="5">
    <source>
        <dbReference type="ARBA" id="ARBA00022692"/>
    </source>
</evidence>
<dbReference type="HOGENOM" id="CLU_017621_1_0_6"/>
<dbReference type="OrthoDB" id="15609at2"/>
<keyword evidence="5 12" id="KW-0812">Transmembrane</keyword>
<accession>A0A075K1C0</accession>
<dbReference type="KEGG" id="dja:HY57_01705"/>
<feature type="domain" description="TonB-dependent receptor plug" evidence="17">
    <location>
        <begin position="64"/>
        <end position="170"/>
    </location>
</feature>
<keyword evidence="6 15" id="KW-0732">Signal</keyword>